<dbReference type="CDD" id="cd08255">
    <property type="entry name" value="2-desacetyl-2-hydroxyethyl_bacteriochlorophyllide_like"/>
    <property type="match status" value="1"/>
</dbReference>
<dbReference type="InterPro" id="IPR036291">
    <property type="entry name" value="NAD(P)-bd_dom_sf"/>
</dbReference>
<dbReference type="Proteomes" id="UP000706333">
    <property type="component" value="Unassembled WGS sequence"/>
</dbReference>
<dbReference type="InterPro" id="IPR011032">
    <property type="entry name" value="GroES-like_sf"/>
</dbReference>
<dbReference type="EMBL" id="NHSD01000138">
    <property type="protein sequence ID" value="MBK5926585.1"/>
    <property type="molecule type" value="Genomic_DNA"/>
</dbReference>
<dbReference type="SUPFAM" id="SSF50129">
    <property type="entry name" value="GroES-like"/>
    <property type="match status" value="1"/>
</dbReference>
<keyword evidence="7" id="KW-1185">Reference proteome</keyword>
<dbReference type="PANTHER" id="PTHR43350:SF19">
    <property type="entry name" value="D-GULOSIDE 3-DEHYDROGENASE"/>
    <property type="match status" value="1"/>
</dbReference>
<organism evidence="6 7">
    <name type="scientific">Rhodobaculum claviforme</name>
    <dbReference type="NCBI Taxonomy" id="1549854"/>
    <lineage>
        <taxon>Bacteria</taxon>
        <taxon>Pseudomonadati</taxon>
        <taxon>Pseudomonadota</taxon>
        <taxon>Alphaproteobacteria</taxon>
        <taxon>Rhodobacterales</taxon>
        <taxon>Paracoccaceae</taxon>
        <taxon>Rhodobaculum</taxon>
    </lineage>
</organism>
<dbReference type="RefSeq" id="WP_207186551.1">
    <property type="nucleotide sequence ID" value="NZ_NHSD01000138.1"/>
</dbReference>
<reference evidence="6" key="1">
    <citation type="submission" date="2017-05" db="EMBL/GenBank/DDBJ databases">
        <authorList>
            <person name="Imhoff J.F."/>
            <person name="Rahn T."/>
            <person name="Kuenzel S."/>
            <person name="Neulinger S.C."/>
        </authorList>
    </citation>
    <scope>NUCLEOTIDE SEQUENCE</scope>
    <source>
        <strain evidence="6">LMG 28126</strain>
    </source>
</reference>
<proteinExistence type="inferred from homology"/>
<evidence type="ECO:0000313" key="6">
    <source>
        <dbReference type="EMBL" id="MBK5926585.1"/>
    </source>
</evidence>
<evidence type="ECO:0000256" key="4">
    <source>
        <dbReference type="ARBA" id="ARBA00022833"/>
    </source>
</evidence>
<reference evidence="6" key="2">
    <citation type="journal article" date="2020" name="Microorganisms">
        <title>Osmotic Adaptation and Compatible Solute Biosynthesis of Phototrophic Bacteria as Revealed from Genome Analyses.</title>
        <authorList>
            <person name="Imhoff J.F."/>
            <person name="Rahn T."/>
            <person name="Kunzel S."/>
            <person name="Keller A."/>
            <person name="Neulinger S.C."/>
        </authorList>
    </citation>
    <scope>NUCLEOTIDE SEQUENCE</scope>
    <source>
        <strain evidence="6">LMG 28126</strain>
    </source>
</reference>
<comment type="similarity">
    <text evidence="2">Belongs to the zinc-containing alcohol dehydrogenase family.</text>
</comment>
<evidence type="ECO:0000256" key="1">
    <source>
        <dbReference type="ARBA" id="ARBA00001947"/>
    </source>
</evidence>
<evidence type="ECO:0000313" key="7">
    <source>
        <dbReference type="Proteomes" id="UP000706333"/>
    </source>
</evidence>
<dbReference type="Gene3D" id="3.40.50.720">
    <property type="entry name" value="NAD(P)-binding Rossmann-like Domain"/>
    <property type="match status" value="1"/>
</dbReference>
<dbReference type="GO" id="GO:0046872">
    <property type="term" value="F:metal ion binding"/>
    <property type="evidence" value="ECO:0007669"/>
    <property type="project" value="UniProtKB-KW"/>
</dbReference>
<dbReference type="SUPFAM" id="SSF51735">
    <property type="entry name" value="NAD(P)-binding Rossmann-fold domains"/>
    <property type="match status" value="1"/>
</dbReference>
<accession>A0A934THZ4</accession>
<sequence length="298" mass="30560">PAPHEVMVTTLFSGISRGTERLVFEGRVPTAEHARMRCPLQEGDFPFPVKYGYAAVGLITGGPSARLGQPVFVLAPHQSRFACPAAMARPLPEGLAPELAVLAANMETALTVVWDAGVGPGDRVAVVGAGVIGALVGRLCARIPGTEVTLIDHTPARAGLAAHLGCGFAVPGDARGGCDVVIHASASAPGLAEALRLAGPEAVVVEASWHGAAEVAVPLGGAFHSQRLRLISSQVGCVPPARAPRWDNARRMDAALALLAGDGAVAALISGETGLDDLPHAYGAILADPDTLCHRIRH</sequence>
<dbReference type="GO" id="GO:0016491">
    <property type="term" value="F:oxidoreductase activity"/>
    <property type="evidence" value="ECO:0007669"/>
    <property type="project" value="UniProtKB-KW"/>
</dbReference>
<comment type="caution">
    <text evidence="6">The sequence shown here is derived from an EMBL/GenBank/DDBJ whole genome shotgun (WGS) entry which is preliminary data.</text>
</comment>
<keyword evidence="5" id="KW-0560">Oxidoreductase</keyword>
<protein>
    <submittedName>
        <fullName evidence="6">Dehydrogenase</fullName>
    </submittedName>
</protein>
<comment type="cofactor">
    <cofactor evidence="1">
        <name>Zn(2+)</name>
        <dbReference type="ChEBI" id="CHEBI:29105"/>
    </cofactor>
</comment>
<dbReference type="Gene3D" id="3.90.180.10">
    <property type="entry name" value="Medium-chain alcohol dehydrogenases, catalytic domain"/>
    <property type="match status" value="1"/>
</dbReference>
<feature type="non-terminal residue" evidence="6">
    <location>
        <position position="1"/>
    </location>
</feature>
<dbReference type="PANTHER" id="PTHR43350">
    <property type="entry name" value="NAD-DEPENDENT ALCOHOL DEHYDROGENASE"/>
    <property type="match status" value="1"/>
</dbReference>
<dbReference type="AlphaFoldDB" id="A0A934THZ4"/>
<evidence type="ECO:0000256" key="3">
    <source>
        <dbReference type="ARBA" id="ARBA00022723"/>
    </source>
</evidence>
<evidence type="ECO:0000256" key="2">
    <source>
        <dbReference type="ARBA" id="ARBA00008072"/>
    </source>
</evidence>
<evidence type="ECO:0000256" key="5">
    <source>
        <dbReference type="ARBA" id="ARBA00023002"/>
    </source>
</evidence>
<keyword evidence="4" id="KW-0862">Zinc</keyword>
<name>A0A934THZ4_9RHOB</name>
<keyword evidence="3" id="KW-0479">Metal-binding</keyword>
<gene>
    <name evidence="6" type="ORF">CCR87_04315</name>
</gene>